<dbReference type="GO" id="GO:0016787">
    <property type="term" value="F:hydrolase activity"/>
    <property type="evidence" value="ECO:0007669"/>
    <property type="project" value="UniProtKB-KW"/>
</dbReference>
<evidence type="ECO:0000256" key="2">
    <source>
        <dbReference type="ARBA" id="ARBA00022801"/>
    </source>
</evidence>
<dbReference type="OrthoDB" id="9814308at2"/>
<dbReference type="Proteomes" id="UP000317043">
    <property type="component" value="Unassembled WGS sequence"/>
</dbReference>
<dbReference type="PROSITE" id="PS51462">
    <property type="entry name" value="NUDIX"/>
    <property type="match status" value="1"/>
</dbReference>
<gene>
    <name evidence="4" type="ORF">FB566_2471</name>
</gene>
<dbReference type="Pfam" id="PF00293">
    <property type="entry name" value="NUDIX"/>
    <property type="match status" value="1"/>
</dbReference>
<dbReference type="PANTHER" id="PTHR43046">
    <property type="entry name" value="GDP-MANNOSE MANNOSYL HYDROLASE"/>
    <property type="match status" value="1"/>
</dbReference>
<name>A0A543AWH3_9ACTN</name>
<dbReference type="RefSeq" id="WP_142039082.1">
    <property type="nucleotide sequence ID" value="NZ_JBHTGS010000001.1"/>
</dbReference>
<dbReference type="PANTHER" id="PTHR43046:SF16">
    <property type="entry name" value="ADP-RIBOSE PYROPHOSPHATASE YJHB-RELATED"/>
    <property type="match status" value="1"/>
</dbReference>
<dbReference type="InterPro" id="IPR015797">
    <property type="entry name" value="NUDIX_hydrolase-like_dom_sf"/>
</dbReference>
<dbReference type="SUPFAM" id="SSF55811">
    <property type="entry name" value="Nudix"/>
    <property type="match status" value="1"/>
</dbReference>
<organism evidence="4 5">
    <name type="scientific">Stackebrandtia endophytica</name>
    <dbReference type="NCBI Taxonomy" id="1496996"/>
    <lineage>
        <taxon>Bacteria</taxon>
        <taxon>Bacillati</taxon>
        <taxon>Actinomycetota</taxon>
        <taxon>Actinomycetes</taxon>
        <taxon>Glycomycetales</taxon>
        <taxon>Glycomycetaceae</taxon>
        <taxon>Stackebrandtia</taxon>
    </lineage>
</organism>
<sequence length="150" mass="16902">MPTPKFIISLREKVGHDLLFLPGVTAVVLDEADRVLLVRRADNHLWTLVTGCLEPDEQPAESIIREIHEETAVNAVVDRLLTAETLPPSTCENGDRVQFVDVSFRCRYRSGEARVNDDESIDVGWFAVTDLPGDLPERHRRCIRMALEAP</sequence>
<dbReference type="InParanoid" id="A0A543AWH3"/>
<evidence type="ECO:0000256" key="1">
    <source>
        <dbReference type="ARBA" id="ARBA00001946"/>
    </source>
</evidence>
<evidence type="ECO:0000313" key="4">
    <source>
        <dbReference type="EMBL" id="TQL76927.1"/>
    </source>
</evidence>
<comment type="cofactor">
    <cofactor evidence="1">
        <name>Mg(2+)</name>
        <dbReference type="ChEBI" id="CHEBI:18420"/>
    </cofactor>
</comment>
<dbReference type="CDD" id="cd18879">
    <property type="entry name" value="NUDIX_Hydrolase"/>
    <property type="match status" value="1"/>
</dbReference>
<dbReference type="AlphaFoldDB" id="A0A543AWH3"/>
<dbReference type="InterPro" id="IPR000086">
    <property type="entry name" value="NUDIX_hydrolase_dom"/>
</dbReference>
<keyword evidence="2" id="KW-0378">Hydrolase</keyword>
<keyword evidence="5" id="KW-1185">Reference proteome</keyword>
<proteinExistence type="predicted"/>
<protein>
    <submittedName>
        <fullName evidence="4">ADP-ribose pyrophosphatase YjhB (NUDIX family)</fullName>
    </submittedName>
</protein>
<dbReference type="EMBL" id="VFOW01000001">
    <property type="protein sequence ID" value="TQL76927.1"/>
    <property type="molecule type" value="Genomic_DNA"/>
</dbReference>
<accession>A0A543AWH3</accession>
<reference evidence="4 5" key="1">
    <citation type="submission" date="2019-06" db="EMBL/GenBank/DDBJ databases">
        <title>Sequencing the genomes of 1000 actinobacteria strains.</title>
        <authorList>
            <person name="Klenk H.-P."/>
        </authorList>
    </citation>
    <scope>NUCLEOTIDE SEQUENCE [LARGE SCALE GENOMIC DNA]</scope>
    <source>
        <strain evidence="4 5">DSM 45928</strain>
    </source>
</reference>
<comment type="caution">
    <text evidence="4">The sequence shown here is derived from an EMBL/GenBank/DDBJ whole genome shotgun (WGS) entry which is preliminary data.</text>
</comment>
<dbReference type="Gene3D" id="3.90.79.10">
    <property type="entry name" value="Nucleoside Triphosphate Pyrophosphohydrolase"/>
    <property type="match status" value="1"/>
</dbReference>
<evidence type="ECO:0000259" key="3">
    <source>
        <dbReference type="PROSITE" id="PS51462"/>
    </source>
</evidence>
<feature type="domain" description="Nudix hydrolase" evidence="3">
    <location>
        <begin position="19"/>
        <end position="148"/>
    </location>
</feature>
<evidence type="ECO:0000313" key="5">
    <source>
        <dbReference type="Proteomes" id="UP000317043"/>
    </source>
</evidence>